<proteinExistence type="predicted"/>
<evidence type="ECO:0000313" key="5">
    <source>
        <dbReference type="RefSeq" id="XP_012695286.2"/>
    </source>
</evidence>
<dbReference type="Pfam" id="PF00226">
    <property type="entry name" value="DnaJ"/>
    <property type="match status" value="1"/>
</dbReference>
<dbReference type="InterPro" id="IPR002939">
    <property type="entry name" value="DnaJ_C"/>
</dbReference>
<feature type="region of interest" description="Disordered" evidence="2">
    <location>
        <begin position="108"/>
        <end position="130"/>
    </location>
</feature>
<accession>A0A6P3WCQ1</accession>
<dbReference type="Gene3D" id="2.60.260.20">
    <property type="entry name" value="Urease metallochaperone UreE, N-terminal domain"/>
    <property type="match status" value="2"/>
</dbReference>
<organism evidence="4 5">
    <name type="scientific">Clupea harengus</name>
    <name type="common">Atlantic herring</name>
    <dbReference type="NCBI Taxonomy" id="7950"/>
    <lineage>
        <taxon>Eukaryota</taxon>
        <taxon>Metazoa</taxon>
        <taxon>Chordata</taxon>
        <taxon>Craniata</taxon>
        <taxon>Vertebrata</taxon>
        <taxon>Euteleostomi</taxon>
        <taxon>Actinopterygii</taxon>
        <taxon>Neopterygii</taxon>
        <taxon>Teleostei</taxon>
        <taxon>Clupei</taxon>
        <taxon>Clupeiformes</taxon>
        <taxon>Clupeoidei</taxon>
        <taxon>Clupeidae</taxon>
        <taxon>Clupea</taxon>
    </lineage>
</organism>
<dbReference type="SUPFAM" id="SSF49493">
    <property type="entry name" value="HSP40/DnaJ peptide-binding domain"/>
    <property type="match status" value="2"/>
</dbReference>
<dbReference type="GO" id="GO:0006457">
    <property type="term" value="P:protein folding"/>
    <property type="evidence" value="ECO:0007669"/>
    <property type="project" value="InterPro"/>
</dbReference>
<evidence type="ECO:0000256" key="2">
    <source>
        <dbReference type="SAM" id="MobiDB-lite"/>
    </source>
</evidence>
<evidence type="ECO:0000256" key="1">
    <source>
        <dbReference type="ARBA" id="ARBA00023186"/>
    </source>
</evidence>
<dbReference type="Proteomes" id="UP000515152">
    <property type="component" value="Chromosome 12"/>
</dbReference>
<sequence length="344" mass="38152">MVLIWTQFGVKHKNVKCKVRVIHSEDSCSSEETAEECEVPVQSVTPVKDYYSVLGVTVESNEDEIRHAYHRLALRYHPDKNQEEDAEEKFKEIAEAYDVLTDTQKRNLYDRRDMKRPAAKGDSSPPAKAHSSARFFNIDIDAGDFSDLFNPFKHTPSTNPGGQKGSSTTGGACGSKVCELEVSLEELLTGVTKHVRLSGSHSQEHVMNVEVKKGWREGTRITFPGAGLKAGGHAAQDIMFVVKEKKHSHFRREGSNLVYTAEITLREALCGCTVTVPTLDGGKKPLPCSDIIKPGSTRRLIGEGLPRSKCPTQRGDLLVKFEVLFPDRIPPPSKEIIRHSLGQC</sequence>
<dbReference type="OrthoDB" id="550424at2759"/>
<dbReference type="GO" id="GO:0005829">
    <property type="term" value="C:cytosol"/>
    <property type="evidence" value="ECO:0007669"/>
    <property type="project" value="TreeGrafter"/>
</dbReference>
<dbReference type="AlphaFoldDB" id="A0A6P3WCQ1"/>
<dbReference type="GO" id="GO:0051087">
    <property type="term" value="F:protein-folding chaperone binding"/>
    <property type="evidence" value="ECO:0007669"/>
    <property type="project" value="TreeGrafter"/>
</dbReference>
<dbReference type="PROSITE" id="PS00636">
    <property type="entry name" value="DNAJ_1"/>
    <property type="match status" value="1"/>
</dbReference>
<dbReference type="Pfam" id="PF01556">
    <property type="entry name" value="DnaJ_C"/>
    <property type="match status" value="1"/>
</dbReference>
<dbReference type="PANTHER" id="PTHR24078:SF559">
    <property type="entry name" value="DNAJ (HSP40) HOMOLOG, SUBFAMILY B, MEMBER 5-LIKE"/>
    <property type="match status" value="1"/>
</dbReference>
<dbReference type="InterPro" id="IPR008971">
    <property type="entry name" value="HSP40/DnaJ_pept-bd"/>
</dbReference>
<protein>
    <submittedName>
        <fullName evidence="5">DnaJ homolog subfamily B member 5</fullName>
    </submittedName>
</protein>
<dbReference type="FunFam" id="2.60.260.20:FF:000007">
    <property type="entry name" value="dnaJ homolog subfamily B member 5"/>
    <property type="match status" value="1"/>
</dbReference>
<dbReference type="InterPro" id="IPR018253">
    <property type="entry name" value="DnaJ_domain_CS"/>
</dbReference>
<dbReference type="GO" id="GO:0051082">
    <property type="term" value="F:unfolded protein binding"/>
    <property type="evidence" value="ECO:0007669"/>
    <property type="project" value="InterPro"/>
</dbReference>
<dbReference type="RefSeq" id="XP_012695286.2">
    <property type="nucleotide sequence ID" value="XM_012839832.3"/>
</dbReference>
<dbReference type="CDD" id="cd06257">
    <property type="entry name" value="DnaJ"/>
    <property type="match status" value="1"/>
</dbReference>
<keyword evidence="4" id="KW-1185">Reference proteome</keyword>
<dbReference type="GeneID" id="105911055"/>
<dbReference type="PROSITE" id="PS50076">
    <property type="entry name" value="DNAJ_2"/>
    <property type="match status" value="1"/>
</dbReference>
<dbReference type="InterPro" id="IPR051339">
    <property type="entry name" value="DnaJ_subfamily_B"/>
</dbReference>
<evidence type="ECO:0000313" key="4">
    <source>
        <dbReference type="Proteomes" id="UP000515152"/>
    </source>
</evidence>
<keyword evidence="1" id="KW-0143">Chaperone</keyword>
<dbReference type="Gene3D" id="1.10.287.110">
    <property type="entry name" value="DnaJ domain"/>
    <property type="match status" value="1"/>
</dbReference>
<evidence type="ECO:0000259" key="3">
    <source>
        <dbReference type="PROSITE" id="PS50076"/>
    </source>
</evidence>
<dbReference type="SMART" id="SM00271">
    <property type="entry name" value="DnaJ"/>
    <property type="match status" value="1"/>
</dbReference>
<reference evidence="5" key="1">
    <citation type="submission" date="2025-08" db="UniProtKB">
        <authorList>
            <consortium name="RefSeq"/>
        </authorList>
    </citation>
    <scope>IDENTIFICATION</scope>
</reference>
<dbReference type="KEGG" id="char:105911055"/>
<feature type="domain" description="J" evidence="3">
    <location>
        <begin position="49"/>
        <end position="113"/>
    </location>
</feature>
<name>A0A6P3WCQ1_CLUHA</name>
<dbReference type="PANTHER" id="PTHR24078">
    <property type="entry name" value="DNAJ HOMOLOG SUBFAMILY C MEMBER"/>
    <property type="match status" value="1"/>
</dbReference>
<dbReference type="SUPFAM" id="SSF46565">
    <property type="entry name" value="Chaperone J-domain"/>
    <property type="match status" value="1"/>
</dbReference>
<gene>
    <name evidence="5" type="primary">zgc:122979</name>
</gene>
<dbReference type="InterPro" id="IPR001623">
    <property type="entry name" value="DnaJ_domain"/>
</dbReference>
<dbReference type="CDD" id="cd10747">
    <property type="entry name" value="DnaJ_C"/>
    <property type="match status" value="1"/>
</dbReference>
<dbReference type="PRINTS" id="PR00625">
    <property type="entry name" value="JDOMAIN"/>
</dbReference>
<dbReference type="InterPro" id="IPR036869">
    <property type="entry name" value="J_dom_sf"/>
</dbReference>